<dbReference type="PANTHER" id="PTHR33121">
    <property type="entry name" value="CYCLIC DI-GMP PHOSPHODIESTERASE PDEF"/>
    <property type="match status" value="1"/>
</dbReference>
<dbReference type="Pfam" id="PF14827">
    <property type="entry name" value="dCache_3"/>
    <property type="match status" value="1"/>
</dbReference>
<feature type="domain" description="GGDEF" evidence="4">
    <location>
        <begin position="372"/>
        <end position="505"/>
    </location>
</feature>
<reference evidence="5 6" key="1">
    <citation type="submission" date="2016-09" db="EMBL/GenBank/DDBJ databases">
        <title>Pseudoalteromonas amylolytica sp. nov., isolated from the surface seawater.</title>
        <authorList>
            <person name="Wu Y.-H."/>
            <person name="Cheng H."/>
            <person name="Jin X.-B."/>
            <person name="Wang C.-S."/>
            <person name="Xu X.-W."/>
        </authorList>
    </citation>
    <scope>NUCLEOTIDE SEQUENCE [LARGE SCALE GENOMIC DNA]</scope>
    <source>
        <strain evidence="5 6">JW1</strain>
    </source>
</reference>
<dbReference type="SMART" id="SM00304">
    <property type="entry name" value="HAMP"/>
    <property type="match status" value="1"/>
</dbReference>
<dbReference type="InterPro" id="IPR001633">
    <property type="entry name" value="EAL_dom"/>
</dbReference>
<evidence type="ECO:0000259" key="3">
    <source>
        <dbReference type="PROSITE" id="PS50885"/>
    </source>
</evidence>
<dbReference type="NCBIfam" id="TIGR00254">
    <property type="entry name" value="GGDEF"/>
    <property type="match status" value="1"/>
</dbReference>
<feature type="domain" description="HAMP" evidence="3">
    <location>
        <begin position="287"/>
        <end position="340"/>
    </location>
</feature>
<protein>
    <submittedName>
        <fullName evidence="5">Diguanylate phosphodiesterase</fullName>
    </submittedName>
</protein>
<dbReference type="SUPFAM" id="SSF141868">
    <property type="entry name" value="EAL domain-like"/>
    <property type="match status" value="1"/>
</dbReference>
<feature type="transmembrane region" description="Helical" evidence="1">
    <location>
        <begin position="9"/>
        <end position="30"/>
    </location>
</feature>
<keyword evidence="1" id="KW-0472">Membrane</keyword>
<dbReference type="SMART" id="SM00267">
    <property type="entry name" value="GGDEF"/>
    <property type="match status" value="1"/>
</dbReference>
<dbReference type="InterPro" id="IPR043128">
    <property type="entry name" value="Rev_trsase/Diguanyl_cyclase"/>
</dbReference>
<dbReference type="Pfam" id="PF00563">
    <property type="entry name" value="EAL"/>
    <property type="match status" value="1"/>
</dbReference>
<dbReference type="PROSITE" id="PS50887">
    <property type="entry name" value="GGDEF"/>
    <property type="match status" value="1"/>
</dbReference>
<dbReference type="Gene3D" id="3.20.20.450">
    <property type="entry name" value="EAL domain"/>
    <property type="match status" value="1"/>
</dbReference>
<dbReference type="InterPro" id="IPR003660">
    <property type="entry name" value="HAMP_dom"/>
</dbReference>
<name>A0A1S1MUZ5_9GAMM</name>
<dbReference type="STRING" id="1859457.BET10_15975"/>
<keyword evidence="6" id="KW-1185">Reference proteome</keyword>
<keyword evidence="1" id="KW-1133">Transmembrane helix</keyword>
<dbReference type="Proteomes" id="UP000179786">
    <property type="component" value="Unassembled WGS sequence"/>
</dbReference>
<dbReference type="CDD" id="cd01949">
    <property type="entry name" value="GGDEF"/>
    <property type="match status" value="1"/>
</dbReference>
<proteinExistence type="predicted"/>
<dbReference type="InterPro" id="IPR050706">
    <property type="entry name" value="Cyclic-di-GMP_PDE-like"/>
</dbReference>
<keyword evidence="1" id="KW-0812">Transmembrane</keyword>
<dbReference type="AlphaFoldDB" id="A0A1S1MUZ5"/>
<gene>
    <name evidence="5" type="ORF">BET10_15975</name>
</gene>
<dbReference type="CDD" id="cd01948">
    <property type="entry name" value="EAL"/>
    <property type="match status" value="1"/>
</dbReference>
<dbReference type="PROSITE" id="PS50885">
    <property type="entry name" value="HAMP"/>
    <property type="match status" value="1"/>
</dbReference>
<dbReference type="InterPro" id="IPR000160">
    <property type="entry name" value="GGDEF_dom"/>
</dbReference>
<dbReference type="EMBL" id="MKJU01000028">
    <property type="protein sequence ID" value="OHU89622.1"/>
    <property type="molecule type" value="Genomic_DNA"/>
</dbReference>
<dbReference type="InterPro" id="IPR035919">
    <property type="entry name" value="EAL_sf"/>
</dbReference>
<feature type="domain" description="EAL" evidence="2">
    <location>
        <begin position="513"/>
        <end position="768"/>
    </location>
</feature>
<dbReference type="PANTHER" id="PTHR33121:SF71">
    <property type="entry name" value="OXYGEN SENSOR PROTEIN DOSP"/>
    <property type="match status" value="1"/>
</dbReference>
<dbReference type="GO" id="GO:0016020">
    <property type="term" value="C:membrane"/>
    <property type="evidence" value="ECO:0007669"/>
    <property type="project" value="InterPro"/>
</dbReference>
<dbReference type="Pfam" id="PF00990">
    <property type="entry name" value="GGDEF"/>
    <property type="match status" value="1"/>
</dbReference>
<organism evidence="5 6">
    <name type="scientific">Pseudoalteromonas amylolytica</name>
    <dbReference type="NCBI Taxonomy" id="1859457"/>
    <lineage>
        <taxon>Bacteria</taxon>
        <taxon>Pseudomonadati</taxon>
        <taxon>Pseudomonadota</taxon>
        <taxon>Gammaproteobacteria</taxon>
        <taxon>Alteromonadales</taxon>
        <taxon>Pseudoalteromonadaceae</taxon>
        <taxon>Pseudoalteromonas</taxon>
    </lineage>
</organism>
<dbReference type="RefSeq" id="WP_070986250.1">
    <property type="nucleotide sequence ID" value="NZ_MKJU01000028.1"/>
</dbReference>
<evidence type="ECO:0000313" key="5">
    <source>
        <dbReference type="EMBL" id="OHU89622.1"/>
    </source>
</evidence>
<dbReference type="GO" id="GO:0007165">
    <property type="term" value="P:signal transduction"/>
    <property type="evidence" value="ECO:0007669"/>
    <property type="project" value="InterPro"/>
</dbReference>
<evidence type="ECO:0000259" key="2">
    <source>
        <dbReference type="PROSITE" id="PS50883"/>
    </source>
</evidence>
<comment type="caution">
    <text evidence="5">The sequence shown here is derived from an EMBL/GenBank/DDBJ whole genome shotgun (WGS) entry which is preliminary data.</text>
</comment>
<dbReference type="InterPro" id="IPR029787">
    <property type="entry name" value="Nucleotide_cyclase"/>
</dbReference>
<dbReference type="SUPFAM" id="SSF55073">
    <property type="entry name" value="Nucleotide cyclase"/>
    <property type="match status" value="1"/>
</dbReference>
<evidence type="ECO:0000313" key="6">
    <source>
        <dbReference type="Proteomes" id="UP000179786"/>
    </source>
</evidence>
<sequence>MGNSLKHRIIMLCVGLVLLTTVTSLVSFWWSTSHFNESQVQQDIEVGQNVYQQYLKAKERLLVTAATVLTADFGFKQAVATRDADTISSVLFNHSQRIDADLMLLFDTRGELISANQNDIKLSSETSKSMQQVLAQGNSSIFMVIGDKLYQVIVLPVKAPRTIAYSMVGFVIDAATAAELKELTGMEISFIAHHTGLKATTIADHPEHLSLLEYIDSQIVNRWFSEDPVYLSTEVQLPGLEDNPISVVLSADLSEHYKEFDTLVLTVISLSFGTIILGFITSGILANNLTTPIQQLTVMAKQFAKGNYKASIAESRPSQEVCELVDAFQEMGEDIQTREKKIRFQARHDNLTGFYNRTAALDLISRQLNEEQSYYLVALDIKGLRHINDKLGPRVGDSCIQAVAQRIKETSQDINGFNARVGGDEFLSVIAVNPEMTMEQSIAQLQASLNKQYVIQKLEISLHFSIGVVCYPEQAQTPEDMIRRALIAVDTAAQDGHEVYFYQNGEDEAHLERLEIIDELKQALQLDDGQLFMAYQPKLNINSGQVDKVEALIRWQRSNGDWVSPELFIDLAEQSGLIVELTQWVVRTVVAQVGVWLREGLTMKAAINVSAQDIADSAFLPHLEDMLATHGVPAKLITIELTERDMIENEERGIAALKALKALGVMISLDDYGVGQTSLGRLKMLPIDELKLDKVFILKLNESHQDQCIVQSTISLGHQLGFSVVSEGVENSESLTLLKQMRCDYAQGYHLSRPLPAKEFINWLGSYHEVV</sequence>
<dbReference type="SMART" id="SM00052">
    <property type="entry name" value="EAL"/>
    <property type="match status" value="1"/>
</dbReference>
<dbReference type="Pfam" id="PF00672">
    <property type="entry name" value="HAMP"/>
    <property type="match status" value="1"/>
</dbReference>
<dbReference type="GO" id="GO:0071111">
    <property type="term" value="F:cyclic-guanylate-specific phosphodiesterase activity"/>
    <property type="evidence" value="ECO:0007669"/>
    <property type="project" value="InterPro"/>
</dbReference>
<evidence type="ECO:0000256" key="1">
    <source>
        <dbReference type="SAM" id="Phobius"/>
    </source>
</evidence>
<accession>A0A1S1MUZ5</accession>
<dbReference type="SUPFAM" id="SSF158472">
    <property type="entry name" value="HAMP domain-like"/>
    <property type="match status" value="1"/>
</dbReference>
<dbReference type="Gene3D" id="6.10.340.10">
    <property type="match status" value="1"/>
</dbReference>
<dbReference type="CDD" id="cd06225">
    <property type="entry name" value="HAMP"/>
    <property type="match status" value="1"/>
</dbReference>
<dbReference type="PROSITE" id="PS50883">
    <property type="entry name" value="EAL"/>
    <property type="match status" value="1"/>
</dbReference>
<evidence type="ECO:0000259" key="4">
    <source>
        <dbReference type="PROSITE" id="PS50887"/>
    </source>
</evidence>
<dbReference type="InterPro" id="IPR029150">
    <property type="entry name" value="dCache_3"/>
</dbReference>
<dbReference type="OrthoDB" id="9804951at2"/>
<dbReference type="Gene3D" id="3.30.70.270">
    <property type="match status" value="1"/>
</dbReference>